<dbReference type="AlphaFoldDB" id="A0AAE0RY38"/>
<proteinExistence type="predicted"/>
<dbReference type="Proteomes" id="UP001195483">
    <property type="component" value="Unassembled WGS sequence"/>
</dbReference>
<reference evidence="1" key="2">
    <citation type="journal article" date="2021" name="Genome Biol. Evol.">
        <title>Developing a high-quality reference genome for a parasitic bivalve with doubly uniparental inheritance (Bivalvia: Unionida).</title>
        <authorList>
            <person name="Smith C.H."/>
        </authorList>
    </citation>
    <scope>NUCLEOTIDE SEQUENCE</scope>
    <source>
        <strain evidence="1">CHS0354</strain>
        <tissue evidence="1">Mantle</tissue>
    </source>
</reference>
<evidence type="ECO:0000313" key="1">
    <source>
        <dbReference type="EMBL" id="KAK3581663.1"/>
    </source>
</evidence>
<evidence type="ECO:0000313" key="2">
    <source>
        <dbReference type="Proteomes" id="UP001195483"/>
    </source>
</evidence>
<feature type="non-terminal residue" evidence="1">
    <location>
        <position position="1"/>
    </location>
</feature>
<protein>
    <submittedName>
        <fullName evidence="1">Uncharacterized protein</fullName>
    </submittedName>
</protein>
<comment type="caution">
    <text evidence="1">The sequence shown here is derived from an EMBL/GenBank/DDBJ whole genome shotgun (WGS) entry which is preliminary data.</text>
</comment>
<sequence>DNLDPIQKYTTLEQNTTSAKDFLAPITFLSKFTVLVSQLSPHNRPDKAKIVAYSALPLSDCFHLLRQVVKTKNQQARQLLFQASWYWVTHM</sequence>
<gene>
    <name evidence="1" type="ORF">CHS0354_022268</name>
</gene>
<reference evidence="1" key="1">
    <citation type="journal article" date="2021" name="Genome Biol. Evol.">
        <title>A High-Quality Reference Genome for a Parasitic Bivalve with Doubly Uniparental Inheritance (Bivalvia: Unionida).</title>
        <authorList>
            <person name="Smith C.H."/>
        </authorList>
    </citation>
    <scope>NUCLEOTIDE SEQUENCE</scope>
    <source>
        <strain evidence="1">CHS0354</strain>
    </source>
</reference>
<organism evidence="1 2">
    <name type="scientific">Potamilus streckersoni</name>
    <dbReference type="NCBI Taxonomy" id="2493646"/>
    <lineage>
        <taxon>Eukaryota</taxon>
        <taxon>Metazoa</taxon>
        <taxon>Spiralia</taxon>
        <taxon>Lophotrochozoa</taxon>
        <taxon>Mollusca</taxon>
        <taxon>Bivalvia</taxon>
        <taxon>Autobranchia</taxon>
        <taxon>Heteroconchia</taxon>
        <taxon>Palaeoheterodonta</taxon>
        <taxon>Unionida</taxon>
        <taxon>Unionoidea</taxon>
        <taxon>Unionidae</taxon>
        <taxon>Ambleminae</taxon>
        <taxon>Lampsilini</taxon>
        <taxon>Potamilus</taxon>
    </lineage>
</organism>
<dbReference type="EMBL" id="JAEAOA010001351">
    <property type="protein sequence ID" value="KAK3581663.1"/>
    <property type="molecule type" value="Genomic_DNA"/>
</dbReference>
<name>A0AAE0RY38_9BIVA</name>
<accession>A0AAE0RY38</accession>
<reference evidence="1" key="3">
    <citation type="submission" date="2023-05" db="EMBL/GenBank/DDBJ databases">
        <authorList>
            <person name="Smith C.H."/>
        </authorList>
    </citation>
    <scope>NUCLEOTIDE SEQUENCE</scope>
    <source>
        <strain evidence="1">CHS0354</strain>
        <tissue evidence="1">Mantle</tissue>
    </source>
</reference>
<keyword evidence="2" id="KW-1185">Reference proteome</keyword>